<accession>A0ABV0M7C0</accession>
<dbReference type="RefSeq" id="WP_348864156.1">
    <property type="nucleotide sequence ID" value="NZ_JBEAAL010000020.1"/>
</dbReference>
<proteinExistence type="predicted"/>
<feature type="domain" description="DUF6950" evidence="1">
    <location>
        <begin position="7"/>
        <end position="136"/>
    </location>
</feature>
<name>A0ABV0M7C0_9HYPH</name>
<keyword evidence="3" id="KW-1185">Reference proteome</keyword>
<reference evidence="2 3" key="1">
    <citation type="submission" date="2024-05" db="EMBL/GenBank/DDBJ databases">
        <title>Neorhizobium sp. Rsf11, a plant growth promoting and heavy metal resistant PAH-degrader.</title>
        <authorList>
            <person name="Golubev S.N."/>
            <person name="Muratova A.Y."/>
            <person name="Markelova M.I."/>
        </authorList>
    </citation>
    <scope>NUCLEOTIDE SEQUENCE [LARGE SCALE GENOMIC DNA]</scope>
    <source>
        <strain evidence="2 3">Rsf11</strain>
    </source>
</reference>
<dbReference type="Proteomes" id="UP001496627">
    <property type="component" value="Unassembled WGS sequence"/>
</dbReference>
<comment type="caution">
    <text evidence="2">The sequence shown here is derived from an EMBL/GenBank/DDBJ whole genome shotgun (WGS) entry which is preliminary data.</text>
</comment>
<protein>
    <recommendedName>
        <fullName evidence="1">DUF6950 domain-containing protein</fullName>
    </recommendedName>
</protein>
<evidence type="ECO:0000313" key="2">
    <source>
        <dbReference type="EMBL" id="MEQ1407783.1"/>
    </source>
</evidence>
<dbReference type="Pfam" id="PF22262">
    <property type="entry name" value="DUF6950"/>
    <property type="match status" value="1"/>
</dbReference>
<organism evidence="2 3">
    <name type="scientific">Neorhizobium phenanthreniclasticum</name>
    <dbReference type="NCBI Taxonomy" id="3157917"/>
    <lineage>
        <taxon>Bacteria</taxon>
        <taxon>Pseudomonadati</taxon>
        <taxon>Pseudomonadota</taxon>
        <taxon>Alphaproteobacteria</taxon>
        <taxon>Hyphomicrobiales</taxon>
        <taxon>Rhizobiaceae</taxon>
        <taxon>Rhizobium/Agrobacterium group</taxon>
        <taxon>Neorhizobium</taxon>
    </lineage>
</organism>
<evidence type="ECO:0000313" key="3">
    <source>
        <dbReference type="Proteomes" id="UP001496627"/>
    </source>
</evidence>
<gene>
    <name evidence="2" type="ORF">ABK249_22950</name>
</gene>
<dbReference type="InterPro" id="IPR053802">
    <property type="entry name" value="DUF6950"/>
</dbReference>
<sequence length="137" mass="14922">MNRFRIVEATLARELTNPYAYGTPDKSDCFMMGCALVDALEGTQIARKYAGAYKTLVGAQRALRKRGFKSLIDFWAVELGRPSVGAAEARFGDIVILRLADGAEHVGVCLGTRFVTKTEKGREDHGLSDVVAAFHIG</sequence>
<evidence type="ECO:0000259" key="1">
    <source>
        <dbReference type="Pfam" id="PF22262"/>
    </source>
</evidence>
<dbReference type="EMBL" id="JBEAAL010000020">
    <property type="protein sequence ID" value="MEQ1407783.1"/>
    <property type="molecule type" value="Genomic_DNA"/>
</dbReference>